<dbReference type="AlphaFoldDB" id="A0AAD9KF76"/>
<name>A0AAD9KF76_9ANNE</name>
<sequence length="424" mass="46000">MLIVKDNILFIFSAAVLITVYGFQMPENVAVVEGNVTVMTIETIENSFITWLEYVTKPTGISIYNRERSAAFMRSDDNIECNISPNPVEADSVVTINCTINYQGKWAPVMTCSSTELTASSTKDLTTSGNAAIRFSGTTPSGPSDVNVSCETHFENPASAAEVGQDEAVNIPSYTSTWTGSVNVLFPATNITITPVQSEFDVNDVLTCRATGGNPEPSYEWIDLNKTSLLSGTAELLVNSNMAGTAIYVRFPATIITITPVQSVFEVNEVLTCSATGGNPEPSYEWIDLNTASILSRTAELLVNQIPATNITITPVQSVFEAKEVLTCRATGGNPEPSYEWIDLNTTSILSRTAELLVNKSWSNNTVICIAVSTTLAVFGLIAAVLIVLYRMKKGKQLLSSRIPIRTPPPYIVPYYTARLIVLK</sequence>
<evidence type="ECO:0000313" key="5">
    <source>
        <dbReference type="Proteomes" id="UP001208570"/>
    </source>
</evidence>
<keyword evidence="1" id="KW-0472">Membrane</keyword>
<feature type="chain" id="PRO_5041939320" description="Ig-like domain-containing protein" evidence="2">
    <location>
        <begin position="23"/>
        <end position="424"/>
    </location>
</feature>
<dbReference type="InterPro" id="IPR007110">
    <property type="entry name" value="Ig-like_dom"/>
</dbReference>
<feature type="domain" description="Ig-like" evidence="3">
    <location>
        <begin position="307"/>
        <end position="379"/>
    </location>
</feature>
<dbReference type="PROSITE" id="PS50835">
    <property type="entry name" value="IG_LIKE"/>
    <property type="match status" value="2"/>
</dbReference>
<evidence type="ECO:0000313" key="4">
    <source>
        <dbReference type="EMBL" id="KAK2170508.1"/>
    </source>
</evidence>
<feature type="signal peptide" evidence="2">
    <location>
        <begin position="1"/>
        <end position="22"/>
    </location>
</feature>
<organism evidence="4 5">
    <name type="scientific">Paralvinella palmiformis</name>
    <dbReference type="NCBI Taxonomy" id="53620"/>
    <lineage>
        <taxon>Eukaryota</taxon>
        <taxon>Metazoa</taxon>
        <taxon>Spiralia</taxon>
        <taxon>Lophotrochozoa</taxon>
        <taxon>Annelida</taxon>
        <taxon>Polychaeta</taxon>
        <taxon>Sedentaria</taxon>
        <taxon>Canalipalpata</taxon>
        <taxon>Terebellida</taxon>
        <taxon>Terebelliformia</taxon>
        <taxon>Alvinellidae</taxon>
        <taxon>Paralvinella</taxon>
    </lineage>
</organism>
<accession>A0AAD9KF76</accession>
<proteinExistence type="predicted"/>
<keyword evidence="5" id="KW-1185">Reference proteome</keyword>
<evidence type="ECO:0000256" key="2">
    <source>
        <dbReference type="SAM" id="SignalP"/>
    </source>
</evidence>
<protein>
    <recommendedName>
        <fullName evidence="3">Ig-like domain-containing protein</fullName>
    </recommendedName>
</protein>
<dbReference type="Proteomes" id="UP001208570">
    <property type="component" value="Unassembled WGS sequence"/>
</dbReference>
<keyword evidence="1" id="KW-1133">Transmembrane helix</keyword>
<keyword evidence="2" id="KW-0732">Signal</keyword>
<feature type="transmembrane region" description="Helical" evidence="1">
    <location>
        <begin position="370"/>
        <end position="390"/>
    </location>
</feature>
<dbReference type="EMBL" id="JAODUP010000002">
    <property type="protein sequence ID" value="KAK2170508.1"/>
    <property type="molecule type" value="Genomic_DNA"/>
</dbReference>
<evidence type="ECO:0000256" key="1">
    <source>
        <dbReference type="SAM" id="Phobius"/>
    </source>
</evidence>
<gene>
    <name evidence="4" type="ORF">LSH36_2g00019</name>
</gene>
<reference evidence="4" key="1">
    <citation type="journal article" date="2023" name="Mol. Biol. Evol.">
        <title>Third-Generation Sequencing Reveals the Adaptive Role of the Epigenome in Three Deep-Sea Polychaetes.</title>
        <authorList>
            <person name="Perez M."/>
            <person name="Aroh O."/>
            <person name="Sun Y."/>
            <person name="Lan Y."/>
            <person name="Juniper S.K."/>
            <person name="Young C.R."/>
            <person name="Angers B."/>
            <person name="Qian P.Y."/>
        </authorList>
    </citation>
    <scope>NUCLEOTIDE SEQUENCE</scope>
    <source>
        <strain evidence="4">P08H-3</strain>
    </source>
</reference>
<keyword evidence="1" id="KW-0812">Transmembrane</keyword>
<feature type="domain" description="Ig-like" evidence="3">
    <location>
        <begin position="187"/>
        <end position="285"/>
    </location>
</feature>
<comment type="caution">
    <text evidence="4">The sequence shown here is derived from an EMBL/GenBank/DDBJ whole genome shotgun (WGS) entry which is preliminary data.</text>
</comment>
<evidence type="ECO:0000259" key="3">
    <source>
        <dbReference type="PROSITE" id="PS50835"/>
    </source>
</evidence>